<feature type="binding site" evidence="8">
    <location>
        <begin position="7"/>
        <end position="15"/>
    </location>
    <ligand>
        <name>ATP</name>
        <dbReference type="ChEBI" id="CHEBI:30616"/>
    </ligand>
</feature>
<dbReference type="AlphaFoldDB" id="A0A8I1GEK8"/>
<gene>
    <name evidence="8" type="primary">cmk</name>
    <name evidence="10" type="ORF">JDN41_08155</name>
</gene>
<name>A0A8I1GEK8_9HYPH</name>
<keyword evidence="2 8" id="KW-0808">Transferase</keyword>
<dbReference type="GO" id="GO:0005737">
    <property type="term" value="C:cytoplasm"/>
    <property type="evidence" value="ECO:0007669"/>
    <property type="project" value="UniProtKB-SubCell"/>
</dbReference>
<dbReference type="RefSeq" id="WP_037235358.1">
    <property type="nucleotide sequence ID" value="NZ_JAEMUK010000014.1"/>
</dbReference>
<dbReference type="NCBIfam" id="TIGR00017">
    <property type="entry name" value="cmk"/>
    <property type="match status" value="1"/>
</dbReference>
<dbReference type="Proteomes" id="UP000623250">
    <property type="component" value="Unassembled WGS sequence"/>
</dbReference>
<keyword evidence="3 8" id="KW-0547">Nucleotide-binding</keyword>
<evidence type="ECO:0000256" key="1">
    <source>
        <dbReference type="ARBA" id="ARBA00009427"/>
    </source>
</evidence>
<organism evidence="10 11">
    <name type="scientific">Rhodomicrobium udaipurense</name>
    <dbReference type="NCBI Taxonomy" id="1202716"/>
    <lineage>
        <taxon>Bacteria</taxon>
        <taxon>Pseudomonadati</taxon>
        <taxon>Pseudomonadota</taxon>
        <taxon>Alphaproteobacteria</taxon>
        <taxon>Hyphomicrobiales</taxon>
        <taxon>Hyphomicrobiaceae</taxon>
        <taxon>Rhodomicrobium</taxon>
    </lineage>
</organism>
<dbReference type="EC" id="2.7.4.25" evidence="8"/>
<accession>A0A8I1GEK8</accession>
<evidence type="ECO:0000256" key="5">
    <source>
        <dbReference type="ARBA" id="ARBA00022840"/>
    </source>
</evidence>
<comment type="subcellular location">
    <subcellularLocation>
        <location evidence="8">Cytoplasm</location>
    </subcellularLocation>
</comment>
<dbReference type="SUPFAM" id="SSF52540">
    <property type="entry name" value="P-loop containing nucleoside triphosphate hydrolases"/>
    <property type="match status" value="1"/>
</dbReference>
<dbReference type="Gene3D" id="3.40.50.300">
    <property type="entry name" value="P-loop containing nucleotide triphosphate hydrolases"/>
    <property type="match status" value="1"/>
</dbReference>
<evidence type="ECO:0000313" key="10">
    <source>
        <dbReference type="EMBL" id="MBJ7543529.1"/>
    </source>
</evidence>
<evidence type="ECO:0000256" key="3">
    <source>
        <dbReference type="ARBA" id="ARBA00022741"/>
    </source>
</evidence>
<comment type="caution">
    <text evidence="10">The sequence shown here is derived from an EMBL/GenBank/DDBJ whole genome shotgun (WGS) entry which is preliminary data.</text>
</comment>
<proteinExistence type="inferred from homology"/>
<keyword evidence="8" id="KW-0963">Cytoplasm</keyword>
<keyword evidence="5 8" id="KW-0067">ATP-binding</keyword>
<dbReference type="InterPro" id="IPR011994">
    <property type="entry name" value="Cytidylate_kinase_dom"/>
</dbReference>
<comment type="catalytic activity">
    <reaction evidence="7 8">
        <text>CMP + ATP = CDP + ADP</text>
        <dbReference type="Rhea" id="RHEA:11600"/>
        <dbReference type="ChEBI" id="CHEBI:30616"/>
        <dbReference type="ChEBI" id="CHEBI:58069"/>
        <dbReference type="ChEBI" id="CHEBI:60377"/>
        <dbReference type="ChEBI" id="CHEBI:456216"/>
        <dbReference type="EC" id="2.7.4.25"/>
    </reaction>
</comment>
<dbReference type="EMBL" id="JAEMUK010000014">
    <property type="protein sequence ID" value="MBJ7543529.1"/>
    <property type="molecule type" value="Genomic_DNA"/>
</dbReference>
<keyword evidence="4 8" id="KW-0418">Kinase</keyword>
<evidence type="ECO:0000259" key="9">
    <source>
        <dbReference type="Pfam" id="PF02224"/>
    </source>
</evidence>
<keyword evidence="11" id="KW-1185">Reference proteome</keyword>
<comment type="similarity">
    <text evidence="1 8">Belongs to the cytidylate kinase family. Type 1 subfamily.</text>
</comment>
<comment type="catalytic activity">
    <reaction evidence="6 8">
        <text>dCMP + ATP = dCDP + ADP</text>
        <dbReference type="Rhea" id="RHEA:25094"/>
        <dbReference type="ChEBI" id="CHEBI:30616"/>
        <dbReference type="ChEBI" id="CHEBI:57566"/>
        <dbReference type="ChEBI" id="CHEBI:58593"/>
        <dbReference type="ChEBI" id="CHEBI:456216"/>
        <dbReference type="EC" id="2.7.4.25"/>
    </reaction>
</comment>
<evidence type="ECO:0000256" key="8">
    <source>
        <dbReference type="HAMAP-Rule" id="MF_00238"/>
    </source>
</evidence>
<dbReference type="Pfam" id="PF02224">
    <property type="entry name" value="Cytidylate_kin"/>
    <property type="match status" value="1"/>
</dbReference>
<dbReference type="HAMAP" id="MF_00238">
    <property type="entry name" value="Cytidyl_kinase_type1"/>
    <property type="match status" value="1"/>
</dbReference>
<feature type="domain" description="Cytidylate kinase" evidence="9">
    <location>
        <begin position="3"/>
        <end position="203"/>
    </location>
</feature>
<dbReference type="GO" id="GO:0036431">
    <property type="term" value="F:dCMP kinase activity"/>
    <property type="evidence" value="ECO:0007669"/>
    <property type="project" value="InterPro"/>
</dbReference>
<evidence type="ECO:0000256" key="6">
    <source>
        <dbReference type="ARBA" id="ARBA00047615"/>
    </source>
</evidence>
<dbReference type="InterPro" id="IPR027417">
    <property type="entry name" value="P-loop_NTPase"/>
</dbReference>
<evidence type="ECO:0000256" key="7">
    <source>
        <dbReference type="ARBA" id="ARBA00048478"/>
    </source>
</evidence>
<dbReference type="InterPro" id="IPR003136">
    <property type="entry name" value="Cytidylate_kin"/>
</dbReference>
<dbReference type="CDD" id="cd02020">
    <property type="entry name" value="CMPK"/>
    <property type="match status" value="1"/>
</dbReference>
<evidence type="ECO:0000313" key="11">
    <source>
        <dbReference type="Proteomes" id="UP000623250"/>
    </source>
</evidence>
<dbReference type="GO" id="GO:0006220">
    <property type="term" value="P:pyrimidine nucleotide metabolic process"/>
    <property type="evidence" value="ECO:0007669"/>
    <property type="project" value="UniProtKB-UniRule"/>
</dbReference>
<protein>
    <recommendedName>
        <fullName evidence="8">Cytidylate kinase</fullName>
        <shortName evidence="8">CK</shortName>
        <ecNumber evidence="8">2.7.4.25</ecNumber>
    </recommendedName>
    <alternativeName>
        <fullName evidence="8">Cytidine monophosphate kinase</fullName>
        <shortName evidence="8">CMP kinase</shortName>
    </alternativeName>
</protein>
<sequence>MIIAIDGTAAAGKSTLARHVAQTYGLPHLDTGSLYRAVARDVMAAGHSLEDARAAAFAAKRIDPSTLGDPNLRLRGNGEAASVVAAIPDVRAALLEFQRAFANQPGGAVVEGRDIGTVVCPDAEAKIFVTASAESRAARRHRELVGYGVEITEQVVLAEIKARDKRDSERAVSPLKPAEDALLLDTTELDIEKAVAAALHLIDKVARRG</sequence>
<dbReference type="GO" id="GO:0005524">
    <property type="term" value="F:ATP binding"/>
    <property type="evidence" value="ECO:0007669"/>
    <property type="project" value="UniProtKB-UniRule"/>
</dbReference>
<evidence type="ECO:0000256" key="2">
    <source>
        <dbReference type="ARBA" id="ARBA00022679"/>
    </source>
</evidence>
<reference evidence="10 11" key="1">
    <citation type="submission" date="2020-12" db="EMBL/GenBank/DDBJ databases">
        <title>Revised draft genomes of Rhodomicrobium vannielii ATCC 17100 and Rhodomicrobium udaipurense JA643.</title>
        <authorList>
            <person name="Conners E.M."/>
            <person name="Davenport E.J."/>
            <person name="Bose A."/>
        </authorList>
    </citation>
    <scope>NUCLEOTIDE SEQUENCE [LARGE SCALE GENOMIC DNA]</scope>
    <source>
        <strain evidence="10 11">JA643</strain>
    </source>
</reference>
<evidence type="ECO:0000256" key="4">
    <source>
        <dbReference type="ARBA" id="ARBA00022777"/>
    </source>
</evidence>